<dbReference type="EMBL" id="CP022741">
    <property type="protein sequence ID" value="ASU22098.1"/>
    <property type="molecule type" value="Genomic_DNA"/>
</dbReference>
<gene>
    <name evidence="3" type="ORF">CCZ37_05620</name>
</gene>
<evidence type="ECO:0000313" key="4">
    <source>
        <dbReference type="Proteomes" id="UP000215148"/>
    </source>
</evidence>
<dbReference type="PANTHER" id="PTHR45947">
    <property type="entry name" value="SULFOQUINOVOSYL TRANSFERASE SQD2"/>
    <property type="match status" value="1"/>
</dbReference>
<feature type="domain" description="Glycosyl transferase family 1" evidence="1">
    <location>
        <begin position="185"/>
        <end position="327"/>
    </location>
</feature>
<dbReference type="KEGG" id="vqi:CCZ37_05620"/>
<dbReference type="InterPro" id="IPR028098">
    <property type="entry name" value="Glyco_trans_4-like_N"/>
</dbReference>
<dbReference type="SUPFAM" id="SSF53756">
    <property type="entry name" value="UDP-Glycosyltransferase/glycogen phosphorylase"/>
    <property type="match status" value="1"/>
</dbReference>
<dbReference type="InterPro" id="IPR050194">
    <property type="entry name" value="Glycosyltransferase_grp1"/>
</dbReference>
<dbReference type="Pfam" id="PF00534">
    <property type="entry name" value="Glycos_transf_1"/>
    <property type="match status" value="1"/>
</dbReference>
<dbReference type="RefSeq" id="WP_094499977.1">
    <property type="nucleotide sequence ID" value="NZ_CAWNHI010000001.1"/>
</dbReference>
<dbReference type="Pfam" id="PF13439">
    <property type="entry name" value="Glyco_transf_4"/>
    <property type="match status" value="1"/>
</dbReference>
<dbReference type="Gene3D" id="3.40.50.2000">
    <property type="entry name" value="Glycogen Phosphorylase B"/>
    <property type="match status" value="2"/>
</dbReference>
<dbReference type="PANTHER" id="PTHR45947:SF3">
    <property type="entry name" value="SULFOQUINOVOSYL TRANSFERASE SQD2"/>
    <property type="match status" value="1"/>
</dbReference>
<proteinExistence type="predicted"/>
<evidence type="ECO:0000259" key="2">
    <source>
        <dbReference type="Pfam" id="PF13439"/>
    </source>
</evidence>
<organism evidence="3 4">
    <name type="scientific">Vibrio qinghaiensis</name>
    <dbReference type="NCBI Taxonomy" id="2025808"/>
    <lineage>
        <taxon>Bacteria</taxon>
        <taxon>Pseudomonadati</taxon>
        <taxon>Pseudomonadota</taxon>
        <taxon>Gammaproteobacteria</taxon>
        <taxon>Vibrionales</taxon>
        <taxon>Vibrionaceae</taxon>
        <taxon>Vibrio</taxon>
    </lineage>
</organism>
<keyword evidence="3" id="KW-0808">Transferase</keyword>
<name>A0A223MWZ8_9VIBR</name>
<dbReference type="AlphaFoldDB" id="A0A223MWZ8"/>
<accession>A0A223MWZ8</accession>
<evidence type="ECO:0000259" key="1">
    <source>
        <dbReference type="Pfam" id="PF00534"/>
    </source>
</evidence>
<evidence type="ECO:0000313" key="3">
    <source>
        <dbReference type="EMBL" id="ASU22098.1"/>
    </source>
</evidence>
<dbReference type="Proteomes" id="UP000215148">
    <property type="component" value="Chromosome 1"/>
</dbReference>
<sequence length="368" mass="41352">MHSPLQNEKVIIHVVQHLAPGGLECLVLDFLRFAEPNHSVLVVSLEGTKNEALAHWPKLAQYQNQLLFLNKPAGRSLSTLWKLFRLFSAIKPHVVHTHHIGPLLYAGITARCSATPVRIHTEHDVWHLSNRIHRYLQYVALRWIQPHLVGDAHQVTQVLARYFHYPRTRTIKNGIDCARFTPGNQTRARQQFNLPEGVPLIGCAGRLEWVKGQDQLLRALSHLPSHIHLAVAGKGSQLDSLSALCRELRLTERVHFLGLIDNMPEFYRALDIFCLPSRSEGFPLSPLEAQACGIPVVLTDVGSAKETLCPHTGSAVESDDPLKLKMASRLLHALQHKTEISPRHFVQEHGDIHQMLKAYNALSEGELA</sequence>
<protein>
    <submittedName>
        <fullName evidence="3">Glycosyl transferase</fullName>
    </submittedName>
</protein>
<keyword evidence="4" id="KW-1185">Reference proteome</keyword>
<dbReference type="InterPro" id="IPR001296">
    <property type="entry name" value="Glyco_trans_1"/>
</dbReference>
<dbReference type="GO" id="GO:0016757">
    <property type="term" value="F:glycosyltransferase activity"/>
    <property type="evidence" value="ECO:0007669"/>
    <property type="project" value="InterPro"/>
</dbReference>
<feature type="domain" description="Glycosyltransferase subfamily 4-like N-terminal" evidence="2">
    <location>
        <begin position="21"/>
        <end position="179"/>
    </location>
</feature>
<reference evidence="3 4" key="1">
    <citation type="submission" date="2017-08" db="EMBL/GenBank/DDBJ databases">
        <title>The Vibrio qinghaiensis sp.-Q67 is a luminous bacteria isolated firstly from Qinghai lake, Qinghai province, China, which has been proved to be very sensitive to detect environmental and food pollutants. Therefore, complete genome analysis of V. qinghaiensis sp.-Q67 highlights the potential application of this strain on detection of hazards in the contaminated environments.</title>
        <authorList>
            <person name="Gong L."/>
        </authorList>
    </citation>
    <scope>NUCLEOTIDE SEQUENCE [LARGE SCALE GENOMIC DNA]</scope>
    <source>
        <strain evidence="3 4">Q67</strain>
    </source>
</reference>